<name>A0ABT4VPL8_9HYPH</name>
<dbReference type="Pfam" id="PF02397">
    <property type="entry name" value="Bac_transf"/>
    <property type="match status" value="1"/>
</dbReference>
<evidence type="ECO:0000313" key="5">
    <source>
        <dbReference type="Proteomes" id="UP001148313"/>
    </source>
</evidence>
<sequence>MKRFVDIALSLLLLSLLWPLILLLALLVRLESSGNPFFAQTRLGRGERPFTIWKLRTMRAGTPHRGTHEIGIDAHTRLGALLRRARLDELPQTFNVLAGHMSFVGPRPCLPNQEAVIAERRRSGVFAIRPGITGLSQIHGIDMSRPAELAQSDREYMERQSLALDLRICFRTIASVFTR</sequence>
<evidence type="ECO:0000259" key="3">
    <source>
        <dbReference type="Pfam" id="PF02397"/>
    </source>
</evidence>
<accession>A0ABT4VPL8</accession>
<comment type="similarity">
    <text evidence="1">Belongs to the bacterial sugar transferase family.</text>
</comment>
<protein>
    <submittedName>
        <fullName evidence="4">Sugar transferase</fullName>
    </submittedName>
</protein>
<organism evidence="4 5">
    <name type="scientific">Hoeflea poritis</name>
    <dbReference type="NCBI Taxonomy" id="2993659"/>
    <lineage>
        <taxon>Bacteria</taxon>
        <taxon>Pseudomonadati</taxon>
        <taxon>Pseudomonadota</taxon>
        <taxon>Alphaproteobacteria</taxon>
        <taxon>Hyphomicrobiales</taxon>
        <taxon>Rhizobiaceae</taxon>
        <taxon>Hoeflea</taxon>
    </lineage>
</organism>
<dbReference type="PANTHER" id="PTHR30576:SF10">
    <property type="entry name" value="SLL5057 PROTEIN"/>
    <property type="match status" value="1"/>
</dbReference>
<evidence type="ECO:0000256" key="2">
    <source>
        <dbReference type="ARBA" id="ARBA00023169"/>
    </source>
</evidence>
<dbReference type="InterPro" id="IPR003362">
    <property type="entry name" value="Bact_transf"/>
</dbReference>
<dbReference type="PANTHER" id="PTHR30576">
    <property type="entry name" value="COLANIC BIOSYNTHESIS UDP-GLUCOSE LIPID CARRIER TRANSFERASE"/>
    <property type="match status" value="1"/>
</dbReference>
<feature type="domain" description="Bacterial sugar transferase" evidence="3">
    <location>
        <begin position="2"/>
        <end position="177"/>
    </location>
</feature>
<dbReference type="RefSeq" id="WP_271090331.1">
    <property type="nucleotide sequence ID" value="NZ_JAPJZH010000008.1"/>
</dbReference>
<keyword evidence="5" id="KW-1185">Reference proteome</keyword>
<proteinExistence type="inferred from homology"/>
<dbReference type="Proteomes" id="UP001148313">
    <property type="component" value="Unassembled WGS sequence"/>
</dbReference>
<keyword evidence="2" id="KW-0270">Exopolysaccharide synthesis</keyword>
<reference evidence="4" key="1">
    <citation type="submission" date="2022-11" db="EMBL/GenBank/DDBJ databases">
        <title>Hoeflea poritis sp. nov., isolated from scleractinian coral Porites lutea.</title>
        <authorList>
            <person name="Zhang G."/>
            <person name="Wei Q."/>
            <person name="Cai L."/>
        </authorList>
    </citation>
    <scope>NUCLEOTIDE SEQUENCE</scope>
    <source>
        <strain evidence="4">E7-10</strain>
    </source>
</reference>
<gene>
    <name evidence="4" type="ORF">OOZ53_14465</name>
</gene>
<evidence type="ECO:0000256" key="1">
    <source>
        <dbReference type="ARBA" id="ARBA00006464"/>
    </source>
</evidence>
<evidence type="ECO:0000313" key="4">
    <source>
        <dbReference type="EMBL" id="MDA4846564.1"/>
    </source>
</evidence>
<dbReference type="GO" id="GO:0016740">
    <property type="term" value="F:transferase activity"/>
    <property type="evidence" value="ECO:0007669"/>
    <property type="project" value="UniProtKB-KW"/>
</dbReference>
<dbReference type="EMBL" id="JAPJZH010000008">
    <property type="protein sequence ID" value="MDA4846564.1"/>
    <property type="molecule type" value="Genomic_DNA"/>
</dbReference>
<comment type="caution">
    <text evidence="4">The sequence shown here is derived from an EMBL/GenBank/DDBJ whole genome shotgun (WGS) entry which is preliminary data.</text>
</comment>
<keyword evidence="4" id="KW-0808">Transferase</keyword>